<keyword evidence="2" id="KW-0812">Transmembrane</keyword>
<dbReference type="AlphaFoldDB" id="A0ABC9D489"/>
<keyword evidence="2" id="KW-0472">Membrane</keyword>
<keyword evidence="5" id="KW-1185">Reference proteome</keyword>
<dbReference type="Proteomes" id="UP001497457">
    <property type="component" value="Chromosome 31b"/>
</dbReference>
<reference evidence="4 5" key="2">
    <citation type="submission" date="2024-10" db="EMBL/GenBank/DDBJ databases">
        <authorList>
            <person name="Ryan C."/>
        </authorList>
    </citation>
    <scope>NUCLEOTIDE SEQUENCE [LARGE SCALE GENOMIC DNA]</scope>
</reference>
<accession>A0ABC9D489</accession>
<evidence type="ECO:0000259" key="3">
    <source>
        <dbReference type="Pfam" id="PF04572"/>
    </source>
</evidence>
<reference evidence="5" key="1">
    <citation type="submission" date="2024-06" db="EMBL/GenBank/DDBJ databases">
        <authorList>
            <person name="Ryan C."/>
        </authorList>
    </citation>
    <scope>NUCLEOTIDE SEQUENCE [LARGE SCALE GENOMIC DNA]</scope>
</reference>
<protein>
    <recommendedName>
        <fullName evidence="3">Alpha 1,4-glycosyltransferase domain-containing protein</fullName>
    </recommendedName>
</protein>
<dbReference type="Pfam" id="PF04572">
    <property type="entry name" value="Gb3_synth"/>
    <property type="match status" value="1"/>
</dbReference>
<dbReference type="Pfam" id="PF04488">
    <property type="entry name" value="Gly_transf_sug"/>
    <property type="match status" value="1"/>
</dbReference>
<feature type="domain" description="Alpha 1,4-glycosyltransferase" evidence="3">
    <location>
        <begin position="395"/>
        <end position="523"/>
    </location>
</feature>
<proteinExistence type="predicted"/>
<dbReference type="InterPro" id="IPR007652">
    <property type="entry name" value="A1-4-GlycosylTfrase_dom"/>
</dbReference>
<dbReference type="PANTHER" id="PTHR46781">
    <property type="entry name" value="ALPHA 1,4-GLYCOSYLTRANSFERASE FAMILY PROTEIN"/>
    <property type="match status" value="1"/>
</dbReference>
<name>A0ABC9D489_9POAL</name>
<evidence type="ECO:0000313" key="4">
    <source>
        <dbReference type="EMBL" id="CAL5030868.1"/>
    </source>
</evidence>
<feature type="region of interest" description="Disordered" evidence="1">
    <location>
        <begin position="131"/>
        <end position="159"/>
    </location>
</feature>
<feature type="compositionally biased region" description="Low complexity" evidence="1">
    <location>
        <begin position="187"/>
        <end position="202"/>
    </location>
</feature>
<keyword evidence="2" id="KW-1133">Transmembrane helix</keyword>
<feature type="compositionally biased region" description="Pro residues" evidence="1">
    <location>
        <begin position="175"/>
        <end position="186"/>
    </location>
</feature>
<dbReference type="InterPro" id="IPR007577">
    <property type="entry name" value="GlycoTrfase_DXD_sugar-bd_CS"/>
</dbReference>
<dbReference type="EMBL" id="OZ075141">
    <property type="protein sequence ID" value="CAL5030868.1"/>
    <property type="molecule type" value="Genomic_DNA"/>
</dbReference>
<dbReference type="Gene3D" id="3.90.550.20">
    <property type="match status" value="1"/>
</dbReference>
<dbReference type="SUPFAM" id="SSF53448">
    <property type="entry name" value="Nucleotide-diphospho-sugar transferases"/>
    <property type="match status" value="1"/>
</dbReference>
<dbReference type="InterPro" id="IPR029044">
    <property type="entry name" value="Nucleotide-diphossugar_trans"/>
</dbReference>
<feature type="compositionally biased region" description="Polar residues" evidence="1">
    <location>
        <begin position="143"/>
        <end position="159"/>
    </location>
</feature>
<sequence length="529" mass="57100">MRTAPLAFPCYNAETRSRWLLITYTKPGVTYVHMAVAAEVRQAKKSSMATPPASPPTATMPAARKPLHLLLLSLSLPVLLLLLSLVFLLSHTTFSLLICPLLPQPPSRRNATSTTSSSNSLAVSMDNTLQAFHASTPPPSLPSRRNATGTISSGSASLGVSTNNKTVQAFHAPLLAPPPPPPPLPAAPASAAVKTTSSNSKKASAKRNKTLIKLLLRSTPHTRRFAARADELFAAPCAGGRFFMTWLSPLAQFGRRELLVLESLFRWHRGACLLVASDTMDTPGGMARLAPFLERGLRVAVASPDFAYLLDGTPAESWLAAVKRGGVKPGSVPLGQNLSNLLRLALLYRYGGAYLDADVVVLRPFAGVLRNAVGAQAVDEATGEWRRLNNAVMVFDAAHPLLREFIAEFAAAFDGSKWGHNGPYLVSRVAARLRHRRSPEGLGGLTVLPPRAFYPVHWSKIAGMFVAPKDGKGERWVKAQVESIRGGSYGIHLWNRESRTLEVEEGSVIGRLISDSCLFCNSSMLVKQE</sequence>
<dbReference type="PANTHER" id="PTHR46781:SF5">
    <property type="entry name" value="ALPHA 1,4-GLYCOSYLTRANSFERASE FAMILY PROTEIN"/>
    <property type="match status" value="1"/>
</dbReference>
<feature type="transmembrane region" description="Helical" evidence="2">
    <location>
        <begin position="69"/>
        <end position="89"/>
    </location>
</feature>
<organism evidence="4 5">
    <name type="scientific">Urochloa decumbens</name>
    <dbReference type="NCBI Taxonomy" id="240449"/>
    <lineage>
        <taxon>Eukaryota</taxon>
        <taxon>Viridiplantae</taxon>
        <taxon>Streptophyta</taxon>
        <taxon>Embryophyta</taxon>
        <taxon>Tracheophyta</taxon>
        <taxon>Spermatophyta</taxon>
        <taxon>Magnoliopsida</taxon>
        <taxon>Liliopsida</taxon>
        <taxon>Poales</taxon>
        <taxon>Poaceae</taxon>
        <taxon>PACMAD clade</taxon>
        <taxon>Panicoideae</taxon>
        <taxon>Panicodae</taxon>
        <taxon>Paniceae</taxon>
        <taxon>Melinidinae</taxon>
        <taxon>Urochloa</taxon>
    </lineage>
</organism>
<gene>
    <name evidence="4" type="ORF">URODEC1_LOCUS81295</name>
</gene>
<dbReference type="InterPro" id="IPR044789">
    <property type="entry name" value="Put_A1-4-GlycosylTfrase_plant"/>
</dbReference>
<feature type="region of interest" description="Disordered" evidence="1">
    <location>
        <begin position="172"/>
        <end position="205"/>
    </location>
</feature>
<evidence type="ECO:0000313" key="5">
    <source>
        <dbReference type="Proteomes" id="UP001497457"/>
    </source>
</evidence>
<evidence type="ECO:0000256" key="1">
    <source>
        <dbReference type="SAM" id="MobiDB-lite"/>
    </source>
</evidence>
<evidence type="ECO:0000256" key="2">
    <source>
        <dbReference type="SAM" id="Phobius"/>
    </source>
</evidence>